<name>A0A7X9RUM5_9BACT</name>
<organism evidence="2 3">
    <name type="scientific">Flammeovirga aprica JL-4</name>
    <dbReference type="NCBI Taxonomy" id="694437"/>
    <lineage>
        <taxon>Bacteria</taxon>
        <taxon>Pseudomonadati</taxon>
        <taxon>Bacteroidota</taxon>
        <taxon>Cytophagia</taxon>
        <taxon>Cytophagales</taxon>
        <taxon>Flammeovirgaceae</taxon>
        <taxon>Flammeovirga</taxon>
    </lineage>
</organism>
<reference evidence="2 3" key="1">
    <citation type="submission" date="2020-04" db="EMBL/GenBank/DDBJ databases">
        <title>Flammeovirga sp. SR4, a novel species isolated from seawater.</title>
        <authorList>
            <person name="Wang X."/>
        </authorList>
    </citation>
    <scope>NUCLEOTIDE SEQUENCE [LARGE SCALE GENOMIC DNA]</scope>
    <source>
        <strain evidence="2 3">ATCC 23126</strain>
    </source>
</reference>
<evidence type="ECO:0000313" key="3">
    <source>
        <dbReference type="Proteomes" id="UP000576082"/>
    </source>
</evidence>
<feature type="region of interest" description="Disordered" evidence="1">
    <location>
        <begin position="1"/>
        <end position="31"/>
    </location>
</feature>
<dbReference type="Pfam" id="PF06074">
    <property type="entry name" value="Portal_Mu"/>
    <property type="match status" value="1"/>
</dbReference>
<dbReference type="EMBL" id="JABANE010000033">
    <property type="protein sequence ID" value="NME69016.1"/>
    <property type="molecule type" value="Genomic_DNA"/>
</dbReference>
<keyword evidence="3" id="KW-1185">Reference proteome</keyword>
<evidence type="ECO:0000313" key="2">
    <source>
        <dbReference type="EMBL" id="NME69016.1"/>
    </source>
</evidence>
<dbReference type="InterPro" id="IPR009279">
    <property type="entry name" value="Portal_Mu"/>
</dbReference>
<proteinExistence type="predicted"/>
<accession>A0A7X9RUM5</accession>
<dbReference type="RefSeq" id="WP_169657303.1">
    <property type="nucleotide sequence ID" value="NZ_JABANE010000033.1"/>
</dbReference>
<gene>
    <name evidence="2" type="ORF">HHU12_13665</name>
</gene>
<evidence type="ECO:0000256" key="1">
    <source>
        <dbReference type="SAM" id="MobiDB-lite"/>
    </source>
</evidence>
<sequence>MGLFSNMFGSSKQLKKEEPKKRGKSKKRYSKLIRKQHKTKVELGQNKLDEAIYSATDPYYPNRDGLYEIYEQTVRDAHIRREMRTAGIKVSGEPFYIKNKQSGQESEDLLRLLKRPWMRKYLKLMLDAEWWGHSVVEFQQMKETEIGLEFCDVKLFPREHINPVKGEILIHPHSPSGIPYRGVPEVEKWLIESDDSEDLGLLELASKEFIWKNFSRTDWATRSERYGMPMLSILTDETDEKELDTKQAMGENIGSNGVYVGDKDDEINYLEAKSTGGHEIYEKLCRYCDEQNSKLINGVVIGENTSGGSRAKEEVGERLLGEYTEDRLRAMEGHLNEKLIPFLIRHGYPLEGYELKYYELEKIDQRRIAKKEEETSPVKQAEAITNLYNDKCC</sequence>
<protein>
    <submittedName>
        <fullName evidence="2">DUF935 family protein</fullName>
    </submittedName>
</protein>
<dbReference type="AlphaFoldDB" id="A0A7X9RUM5"/>
<comment type="caution">
    <text evidence="2">The sequence shown here is derived from an EMBL/GenBank/DDBJ whole genome shotgun (WGS) entry which is preliminary data.</text>
</comment>
<feature type="compositionally biased region" description="Basic residues" evidence="1">
    <location>
        <begin position="21"/>
        <end position="31"/>
    </location>
</feature>
<dbReference type="Proteomes" id="UP000576082">
    <property type="component" value="Unassembled WGS sequence"/>
</dbReference>